<dbReference type="Gene3D" id="3.90.1640.10">
    <property type="entry name" value="inorganic pyrophosphatase (n-terminal core)"/>
    <property type="match status" value="1"/>
</dbReference>
<feature type="domain" description="DHHA1" evidence="2">
    <location>
        <begin position="230"/>
        <end position="315"/>
    </location>
</feature>
<dbReference type="InterPro" id="IPR051319">
    <property type="entry name" value="Oligoribo/pAp-PDE_c-di-AMP_PDE"/>
</dbReference>
<evidence type="ECO:0000259" key="2">
    <source>
        <dbReference type="Pfam" id="PF02272"/>
    </source>
</evidence>
<accession>A0A4R2LAV3</accession>
<keyword evidence="4" id="KW-1185">Reference proteome</keyword>
<feature type="domain" description="DDH" evidence="1">
    <location>
        <begin position="21"/>
        <end position="161"/>
    </location>
</feature>
<sequence length="323" mass="36305">MKIQNKTDMEVVGNLFHKAHNILILPHILPDGDTIGSSIALYLALEKIGKHPHIFLKETVPDNIKFLSNGNIYNRVDKYFQFDLVVSIDCSDIGRLGDRESYIDKAKCSLNIDHHVTNTYFADYNLVDPKAAATGEIIYFLINSLGISITKDMATCLYTAISTDTGSFKYDNTTHQTHSIAAILLEKNIDLNFITTEIYQNKPIYKVKLLIEVLNTLEFYCENKVVILCIMKEHIEKTGAKLEDTEGFIEYARDIDGVEVGVLLKEMDQGQIKVGFRAKYDVDVSKIAKVFDGGGHKKASGCTIHDSIENAKRIIINSIKNHL</sequence>
<protein>
    <submittedName>
        <fullName evidence="3">Phosphoesterase RecJ-like protein</fullName>
    </submittedName>
</protein>
<dbReference type="RefSeq" id="WP_132241651.1">
    <property type="nucleotide sequence ID" value="NZ_SLWV01000001.1"/>
</dbReference>
<dbReference type="Gene3D" id="3.10.310.30">
    <property type="match status" value="1"/>
</dbReference>
<dbReference type="InterPro" id="IPR001667">
    <property type="entry name" value="DDH_dom"/>
</dbReference>
<name>A0A4R2LAV3_9FIRM</name>
<dbReference type="InterPro" id="IPR038763">
    <property type="entry name" value="DHH_sf"/>
</dbReference>
<organism evidence="3 4">
    <name type="scientific">Marinisporobacter balticus</name>
    <dbReference type="NCBI Taxonomy" id="2018667"/>
    <lineage>
        <taxon>Bacteria</taxon>
        <taxon>Bacillati</taxon>
        <taxon>Bacillota</taxon>
        <taxon>Clostridia</taxon>
        <taxon>Peptostreptococcales</taxon>
        <taxon>Thermotaleaceae</taxon>
        <taxon>Marinisporobacter</taxon>
    </lineage>
</organism>
<dbReference type="AlphaFoldDB" id="A0A4R2LAV3"/>
<dbReference type="EMBL" id="SLWV01000001">
    <property type="protein sequence ID" value="TCO79898.1"/>
    <property type="molecule type" value="Genomic_DNA"/>
</dbReference>
<dbReference type="Pfam" id="PF01368">
    <property type="entry name" value="DHH"/>
    <property type="match status" value="1"/>
</dbReference>
<evidence type="ECO:0000313" key="4">
    <source>
        <dbReference type="Proteomes" id="UP000294919"/>
    </source>
</evidence>
<dbReference type="SUPFAM" id="SSF64182">
    <property type="entry name" value="DHH phosphoesterases"/>
    <property type="match status" value="1"/>
</dbReference>
<evidence type="ECO:0000259" key="1">
    <source>
        <dbReference type="Pfam" id="PF01368"/>
    </source>
</evidence>
<dbReference type="InterPro" id="IPR003156">
    <property type="entry name" value="DHHA1_dom"/>
</dbReference>
<dbReference type="Proteomes" id="UP000294919">
    <property type="component" value="Unassembled WGS sequence"/>
</dbReference>
<evidence type="ECO:0000313" key="3">
    <source>
        <dbReference type="EMBL" id="TCO79898.1"/>
    </source>
</evidence>
<dbReference type="PANTHER" id="PTHR47618">
    <property type="entry name" value="BIFUNCTIONAL OLIGORIBONUCLEASE AND PAP PHOSPHATASE NRNA"/>
    <property type="match status" value="1"/>
</dbReference>
<proteinExistence type="predicted"/>
<dbReference type="PANTHER" id="PTHR47618:SF1">
    <property type="entry name" value="BIFUNCTIONAL OLIGORIBONUCLEASE AND PAP PHOSPHATASE NRNA"/>
    <property type="match status" value="1"/>
</dbReference>
<dbReference type="OrthoDB" id="9803668at2"/>
<comment type="caution">
    <text evidence="3">The sequence shown here is derived from an EMBL/GenBank/DDBJ whole genome shotgun (WGS) entry which is preliminary data.</text>
</comment>
<gene>
    <name evidence="3" type="ORF">EV214_101132</name>
</gene>
<reference evidence="3 4" key="1">
    <citation type="submission" date="2019-03" db="EMBL/GenBank/DDBJ databases">
        <title>Genomic Encyclopedia of Type Strains, Phase IV (KMG-IV): sequencing the most valuable type-strain genomes for metagenomic binning, comparative biology and taxonomic classification.</title>
        <authorList>
            <person name="Goeker M."/>
        </authorList>
    </citation>
    <scope>NUCLEOTIDE SEQUENCE [LARGE SCALE GENOMIC DNA]</scope>
    <source>
        <strain evidence="3 4">DSM 102940</strain>
    </source>
</reference>
<dbReference type="GO" id="GO:0003676">
    <property type="term" value="F:nucleic acid binding"/>
    <property type="evidence" value="ECO:0007669"/>
    <property type="project" value="InterPro"/>
</dbReference>
<dbReference type="Pfam" id="PF02272">
    <property type="entry name" value="DHHA1"/>
    <property type="match status" value="1"/>
</dbReference>